<dbReference type="GeneID" id="54292728"/>
<dbReference type="AlphaFoldDB" id="A0A6A6BNV9"/>
<proteinExistence type="predicted"/>
<feature type="region of interest" description="Disordered" evidence="1">
    <location>
        <begin position="53"/>
        <end position="143"/>
    </location>
</feature>
<sequence>MLRRDALRCDAAQVSRGEGGRPGACVRVRAIYYTLMKFRYNNTARYIGHIARTASPRYASPSNTPTPTRIPIPSWSQLPMSQHQCTQHPPPGSTPSLSGPPPHPHLIPSLLRLAYLPNPPPRVPNTQVEARSRSARVPTYKHT</sequence>
<evidence type="ECO:0000313" key="3">
    <source>
        <dbReference type="Proteomes" id="UP000799438"/>
    </source>
</evidence>
<dbReference type="RefSeq" id="XP_033401541.1">
    <property type="nucleotide sequence ID" value="XM_033535234.1"/>
</dbReference>
<organism evidence="2 3">
    <name type="scientific">Aplosporella prunicola CBS 121167</name>
    <dbReference type="NCBI Taxonomy" id="1176127"/>
    <lineage>
        <taxon>Eukaryota</taxon>
        <taxon>Fungi</taxon>
        <taxon>Dikarya</taxon>
        <taxon>Ascomycota</taxon>
        <taxon>Pezizomycotina</taxon>
        <taxon>Dothideomycetes</taxon>
        <taxon>Dothideomycetes incertae sedis</taxon>
        <taxon>Botryosphaeriales</taxon>
        <taxon>Aplosporellaceae</taxon>
        <taxon>Aplosporella</taxon>
    </lineage>
</organism>
<protein>
    <submittedName>
        <fullName evidence="2">Uncharacterized protein</fullName>
    </submittedName>
</protein>
<reference evidence="2" key="1">
    <citation type="journal article" date="2020" name="Stud. Mycol.">
        <title>101 Dothideomycetes genomes: a test case for predicting lifestyles and emergence of pathogens.</title>
        <authorList>
            <person name="Haridas S."/>
            <person name="Albert R."/>
            <person name="Binder M."/>
            <person name="Bloem J."/>
            <person name="Labutti K."/>
            <person name="Salamov A."/>
            <person name="Andreopoulos B."/>
            <person name="Baker S."/>
            <person name="Barry K."/>
            <person name="Bills G."/>
            <person name="Bluhm B."/>
            <person name="Cannon C."/>
            <person name="Castanera R."/>
            <person name="Culley D."/>
            <person name="Daum C."/>
            <person name="Ezra D."/>
            <person name="Gonzalez J."/>
            <person name="Henrissat B."/>
            <person name="Kuo A."/>
            <person name="Liang C."/>
            <person name="Lipzen A."/>
            <person name="Lutzoni F."/>
            <person name="Magnuson J."/>
            <person name="Mondo S."/>
            <person name="Nolan M."/>
            <person name="Ohm R."/>
            <person name="Pangilinan J."/>
            <person name="Park H.-J."/>
            <person name="Ramirez L."/>
            <person name="Alfaro M."/>
            <person name="Sun H."/>
            <person name="Tritt A."/>
            <person name="Yoshinaga Y."/>
            <person name="Zwiers L.-H."/>
            <person name="Turgeon B."/>
            <person name="Goodwin S."/>
            <person name="Spatafora J."/>
            <person name="Crous P."/>
            <person name="Grigoriev I."/>
        </authorList>
    </citation>
    <scope>NUCLEOTIDE SEQUENCE</scope>
    <source>
        <strain evidence="2">CBS 121167</strain>
    </source>
</reference>
<evidence type="ECO:0000313" key="2">
    <source>
        <dbReference type="EMBL" id="KAF2145829.1"/>
    </source>
</evidence>
<feature type="compositionally biased region" description="Polar residues" evidence="1">
    <location>
        <begin position="74"/>
        <end position="87"/>
    </location>
</feature>
<dbReference type="EMBL" id="ML995477">
    <property type="protein sequence ID" value="KAF2145829.1"/>
    <property type="molecule type" value="Genomic_DNA"/>
</dbReference>
<feature type="compositionally biased region" description="Pro residues" evidence="1">
    <location>
        <begin position="88"/>
        <end position="105"/>
    </location>
</feature>
<dbReference type="Proteomes" id="UP000799438">
    <property type="component" value="Unassembled WGS sequence"/>
</dbReference>
<gene>
    <name evidence="2" type="ORF">K452DRAFT_126013</name>
</gene>
<accession>A0A6A6BNV9</accession>
<evidence type="ECO:0000256" key="1">
    <source>
        <dbReference type="SAM" id="MobiDB-lite"/>
    </source>
</evidence>
<name>A0A6A6BNV9_9PEZI</name>
<keyword evidence="3" id="KW-1185">Reference proteome</keyword>